<comment type="caution">
    <text evidence="1">The sequence shown here is derived from an EMBL/GenBank/DDBJ whole genome shotgun (WGS) entry which is preliminary data.</text>
</comment>
<evidence type="ECO:0000313" key="1">
    <source>
        <dbReference type="EMBL" id="KAK8066400.1"/>
    </source>
</evidence>
<accession>A0ABR1V5C0</accession>
<dbReference type="Proteomes" id="UP001433268">
    <property type="component" value="Unassembled WGS sequence"/>
</dbReference>
<organism evidence="1 2">
    <name type="scientific">Apiospora hydei</name>
    <dbReference type="NCBI Taxonomy" id="1337664"/>
    <lineage>
        <taxon>Eukaryota</taxon>
        <taxon>Fungi</taxon>
        <taxon>Dikarya</taxon>
        <taxon>Ascomycota</taxon>
        <taxon>Pezizomycotina</taxon>
        <taxon>Sordariomycetes</taxon>
        <taxon>Xylariomycetidae</taxon>
        <taxon>Amphisphaeriales</taxon>
        <taxon>Apiosporaceae</taxon>
        <taxon>Apiospora</taxon>
    </lineage>
</organism>
<dbReference type="GeneID" id="92050521"/>
<reference evidence="1 2" key="1">
    <citation type="submission" date="2023-01" db="EMBL/GenBank/DDBJ databases">
        <title>Analysis of 21 Apiospora genomes using comparative genomics revels a genus with tremendous synthesis potential of carbohydrate active enzymes and secondary metabolites.</title>
        <authorList>
            <person name="Sorensen T."/>
        </authorList>
    </citation>
    <scope>NUCLEOTIDE SEQUENCE [LARGE SCALE GENOMIC DNA]</scope>
    <source>
        <strain evidence="1 2">CBS 114990</strain>
    </source>
</reference>
<gene>
    <name evidence="1" type="ORF">PG997_013147</name>
</gene>
<proteinExistence type="predicted"/>
<name>A0ABR1V5C0_9PEZI</name>
<protein>
    <submittedName>
        <fullName evidence="1">Uncharacterized protein</fullName>
    </submittedName>
</protein>
<dbReference type="RefSeq" id="XP_066663153.1">
    <property type="nucleotide sequence ID" value="XM_066817461.1"/>
</dbReference>
<dbReference type="EMBL" id="JAQQWN010000009">
    <property type="protein sequence ID" value="KAK8066400.1"/>
    <property type="molecule type" value="Genomic_DNA"/>
</dbReference>
<keyword evidence="2" id="KW-1185">Reference proteome</keyword>
<sequence length="86" mass="8969">MQPVAGRAVSEQRTAAVVVGAGVVKVARQPREQVVHVVAPRQHVHLELRGEQVTIGALAGQTEGGQVVGFEVAGDLVEELPGEALE</sequence>
<evidence type="ECO:0000313" key="2">
    <source>
        <dbReference type="Proteomes" id="UP001433268"/>
    </source>
</evidence>